<name>A0A8H6KWK6_9PEZI</name>
<protein>
    <submittedName>
        <fullName evidence="1">Uncharacterized protein</fullName>
    </submittedName>
</protein>
<dbReference type="EMBL" id="WIGM01000127">
    <property type="protein sequence ID" value="KAF6838493.1"/>
    <property type="molecule type" value="Genomic_DNA"/>
</dbReference>
<dbReference type="Proteomes" id="UP000639643">
    <property type="component" value="Unassembled WGS sequence"/>
</dbReference>
<evidence type="ECO:0000313" key="1">
    <source>
        <dbReference type="EMBL" id="KAF6838493.1"/>
    </source>
</evidence>
<accession>A0A8H6KWK6</accession>
<comment type="caution">
    <text evidence="1">The sequence shown here is derived from an EMBL/GenBank/DDBJ whole genome shotgun (WGS) entry which is preliminary data.</text>
</comment>
<keyword evidence="2" id="KW-1185">Reference proteome</keyword>
<dbReference type="AlphaFoldDB" id="A0A8H6KWK6"/>
<evidence type="ECO:0000313" key="2">
    <source>
        <dbReference type="Proteomes" id="UP000639643"/>
    </source>
</evidence>
<gene>
    <name evidence="1" type="ORF">CMUS01_04621</name>
</gene>
<reference evidence="1" key="1">
    <citation type="journal article" date="2020" name="Phytopathology">
        <title>Genome Sequence Resources of Colletotrichum truncatum, C. plurivorum, C. musicola, and C. sojae: Four Species Pathogenic to Soybean (Glycine max).</title>
        <authorList>
            <person name="Rogerio F."/>
            <person name="Boufleur T.R."/>
            <person name="Ciampi-Guillardi M."/>
            <person name="Sukno S.A."/>
            <person name="Thon M.R."/>
            <person name="Massola Junior N.S."/>
            <person name="Baroncelli R."/>
        </authorList>
    </citation>
    <scope>NUCLEOTIDE SEQUENCE</scope>
    <source>
        <strain evidence="1">LFN0074</strain>
    </source>
</reference>
<proteinExistence type="predicted"/>
<sequence>MSMQSSNSTDANQGSVFSDAIASAVAYDRLREARLRESLADGDLELFGCTMKLRMAEMEAVMAQLDEALDTEGVDSASVMAQDDDLLSVGGNFSFEDLHAADISSSNDGYIDVSDLPAIDCSLFVEGSSTAGGSIYFVGSSSVDGSVYLQDSPDVKGLSPEVDYATREEWLRAIEREFPVDSQLAVGGPYPPVLLECPKLIRVDDSNWNGPGFP</sequence>
<organism evidence="1 2">
    <name type="scientific">Colletotrichum musicola</name>
    <dbReference type="NCBI Taxonomy" id="2175873"/>
    <lineage>
        <taxon>Eukaryota</taxon>
        <taxon>Fungi</taxon>
        <taxon>Dikarya</taxon>
        <taxon>Ascomycota</taxon>
        <taxon>Pezizomycotina</taxon>
        <taxon>Sordariomycetes</taxon>
        <taxon>Hypocreomycetidae</taxon>
        <taxon>Glomerellales</taxon>
        <taxon>Glomerellaceae</taxon>
        <taxon>Colletotrichum</taxon>
        <taxon>Colletotrichum orchidearum species complex</taxon>
    </lineage>
</organism>